<organism evidence="3 4">
    <name type="scientific">Rubritalea profundi</name>
    <dbReference type="NCBI Taxonomy" id="1658618"/>
    <lineage>
        <taxon>Bacteria</taxon>
        <taxon>Pseudomonadati</taxon>
        <taxon>Verrucomicrobiota</taxon>
        <taxon>Verrucomicrobiia</taxon>
        <taxon>Verrucomicrobiales</taxon>
        <taxon>Rubritaleaceae</taxon>
        <taxon>Rubritalea</taxon>
    </lineage>
</organism>
<keyword evidence="4" id="KW-1185">Reference proteome</keyword>
<evidence type="ECO:0000313" key="4">
    <source>
        <dbReference type="Proteomes" id="UP000239907"/>
    </source>
</evidence>
<evidence type="ECO:0000259" key="2">
    <source>
        <dbReference type="PROSITE" id="PS50234"/>
    </source>
</evidence>
<dbReference type="Proteomes" id="UP000239907">
    <property type="component" value="Unassembled WGS sequence"/>
</dbReference>
<dbReference type="Gene3D" id="3.40.50.410">
    <property type="entry name" value="von Willebrand factor, type A domain"/>
    <property type="match status" value="1"/>
</dbReference>
<dbReference type="InterPro" id="IPR036465">
    <property type="entry name" value="vWFA_dom_sf"/>
</dbReference>
<protein>
    <recommendedName>
        <fullName evidence="2">VWFA domain-containing protein</fullName>
    </recommendedName>
</protein>
<dbReference type="RefSeq" id="WP_105044171.1">
    <property type="nucleotide sequence ID" value="NZ_MQWA01000001.1"/>
</dbReference>
<comment type="caution">
    <text evidence="3">The sequence shown here is derived from an EMBL/GenBank/DDBJ whole genome shotgun (WGS) entry which is preliminary data.</text>
</comment>
<accession>A0A2S7U649</accession>
<sequence>MNNELTEIAFILDRSGSMQSLTEAAITGFNSFLDDQLDTPGEARLTLVLFDNEYILHANRAPLKDVQKLDTLSYVPRGSTALLDTIGRTIDSIGAKLSCAPERDRPASVTIAIYTDGYENASTDYTAARIREMIKHQTEQYGWQFLFLAANEDAIATAAHYGIDESNAAQVSLNAPGMQASTMSISRKVKASRARFSEVWSDDEQAKDADADLSEIVEEETKKQKGS</sequence>
<dbReference type="InterPro" id="IPR002035">
    <property type="entry name" value="VWF_A"/>
</dbReference>
<reference evidence="3 4" key="1">
    <citation type="submission" date="2016-12" db="EMBL/GenBank/DDBJ databases">
        <title>Study of bacterial adaptation to deep sea.</title>
        <authorList>
            <person name="Song J."/>
            <person name="Yoshizawa S."/>
            <person name="Kogure K."/>
        </authorList>
    </citation>
    <scope>NUCLEOTIDE SEQUENCE [LARGE SCALE GENOMIC DNA]</scope>
    <source>
        <strain evidence="3 4">SAORIC-165</strain>
    </source>
</reference>
<feature type="region of interest" description="Disordered" evidence="1">
    <location>
        <begin position="200"/>
        <end position="227"/>
    </location>
</feature>
<evidence type="ECO:0000313" key="3">
    <source>
        <dbReference type="EMBL" id="PQJ29663.1"/>
    </source>
</evidence>
<feature type="domain" description="VWFA" evidence="2">
    <location>
        <begin position="7"/>
        <end position="153"/>
    </location>
</feature>
<dbReference type="PROSITE" id="PS50234">
    <property type="entry name" value="VWFA"/>
    <property type="match status" value="1"/>
</dbReference>
<gene>
    <name evidence="3" type="ORF">BSZ32_14975</name>
</gene>
<dbReference type="SUPFAM" id="SSF53300">
    <property type="entry name" value="vWA-like"/>
    <property type="match status" value="1"/>
</dbReference>
<evidence type="ECO:0000256" key="1">
    <source>
        <dbReference type="SAM" id="MobiDB-lite"/>
    </source>
</evidence>
<name>A0A2S7U649_9BACT</name>
<dbReference type="AlphaFoldDB" id="A0A2S7U649"/>
<dbReference type="OrthoDB" id="9790144at2"/>
<proteinExistence type="predicted"/>
<dbReference type="EMBL" id="MQWA01000001">
    <property type="protein sequence ID" value="PQJ29663.1"/>
    <property type="molecule type" value="Genomic_DNA"/>
</dbReference>